<sequence>MASEFTMVKNTNPPKPNKASYVIYWSGGDFNIAQSIIRKKDSATLCGAGHSARPVKASIMEVRRTMLTILTMEVDGNWQFVACTRKIKVSMPGIDNSNEMWEDSIKLQDEP</sequence>
<keyword evidence="2" id="KW-1185">Reference proteome</keyword>
<reference evidence="1" key="1">
    <citation type="submission" date="2020-11" db="EMBL/GenBank/DDBJ databases">
        <authorList>
            <consortium name="DOE Joint Genome Institute"/>
            <person name="Ahrendt S."/>
            <person name="Riley R."/>
            <person name="Andreopoulos W."/>
            <person name="Labutti K."/>
            <person name="Pangilinan J."/>
            <person name="Ruiz-Duenas F.J."/>
            <person name="Barrasa J.M."/>
            <person name="Sanchez-Garcia M."/>
            <person name="Camarero S."/>
            <person name="Miyauchi S."/>
            <person name="Serrano A."/>
            <person name="Linde D."/>
            <person name="Babiker R."/>
            <person name="Drula E."/>
            <person name="Ayuso-Fernandez I."/>
            <person name="Pacheco R."/>
            <person name="Padilla G."/>
            <person name="Ferreira P."/>
            <person name="Barriuso J."/>
            <person name="Kellner H."/>
            <person name="Castanera R."/>
            <person name="Alfaro M."/>
            <person name="Ramirez L."/>
            <person name="Pisabarro A.G."/>
            <person name="Kuo A."/>
            <person name="Tritt A."/>
            <person name="Lipzen A."/>
            <person name="He G."/>
            <person name="Yan M."/>
            <person name="Ng V."/>
            <person name="Cullen D."/>
            <person name="Martin F."/>
            <person name="Rosso M.-N."/>
            <person name="Henrissat B."/>
            <person name="Hibbett D."/>
            <person name="Martinez A.T."/>
            <person name="Grigoriev I.V."/>
        </authorList>
    </citation>
    <scope>NUCLEOTIDE SEQUENCE</scope>
    <source>
        <strain evidence="1">ATCC 90797</strain>
    </source>
</reference>
<accession>A0A9P5ZQV2</accession>
<evidence type="ECO:0000313" key="1">
    <source>
        <dbReference type="EMBL" id="KAF9492603.1"/>
    </source>
</evidence>
<dbReference type="AlphaFoldDB" id="A0A9P5ZQV2"/>
<organism evidence="1 2">
    <name type="scientific">Pleurotus eryngii</name>
    <name type="common">Boletus of the steppes</name>
    <dbReference type="NCBI Taxonomy" id="5323"/>
    <lineage>
        <taxon>Eukaryota</taxon>
        <taxon>Fungi</taxon>
        <taxon>Dikarya</taxon>
        <taxon>Basidiomycota</taxon>
        <taxon>Agaricomycotina</taxon>
        <taxon>Agaricomycetes</taxon>
        <taxon>Agaricomycetidae</taxon>
        <taxon>Agaricales</taxon>
        <taxon>Pleurotineae</taxon>
        <taxon>Pleurotaceae</taxon>
        <taxon>Pleurotus</taxon>
    </lineage>
</organism>
<protein>
    <submittedName>
        <fullName evidence="1">Uncharacterized protein</fullName>
    </submittedName>
</protein>
<comment type="caution">
    <text evidence="1">The sequence shown here is derived from an EMBL/GenBank/DDBJ whole genome shotgun (WGS) entry which is preliminary data.</text>
</comment>
<proteinExistence type="predicted"/>
<name>A0A9P5ZQV2_PLEER</name>
<dbReference type="Proteomes" id="UP000807025">
    <property type="component" value="Unassembled WGS sequence"/>
</dbReference>
<gene>
    <name evidence="1" type="ORF">BDN71DRAFT_1433078</name>
</gene>
<dbReference type="EMBL" id="MU154598">
    <property type="protein sequence ID" value="KAF9492603.1"/>
    <property type="molecule type" value="Genomic_DNA"/>
</dbReference>
<evidence type="ECO:0000313" key="2">
    <source>
        <dbReference type="Proteomes" id="UP000807025"/>
    </source>
</evidence>